<organism evidence="1 2">
    <name type="scientific">Corynebacterium anserum</name>
    <dbReference type="NCBI Taxonomy" id="2684406"/>
    <lineage>
        <taxon>Bacteria</taxon>
        <taxon>Bacillati</taxon>
        <taxon>Actinomycetota</taxon>
        <taxon>Actinomycetes</taxon>
        <taxon>Mycobacteriales</taxon>
        <taxon>Corynebacteriaceae</taxon>
        <taxon>Corynebacterium</taxon>
    </lineage>
</organism>
<dbReference type="InterPro" id="IPR021202">
    <property type="entry name" value="Rv3654c-like"/>
</dbReference>
<accession>A0A7G7YQD0</accession>
<dbReference type="Proteomes" id="UP000515275">
    <property type="component" value="Chromosome"/>
</dbReference>
<dbReference type="KEGG" id="cans:GP473_08610"/>
<protein>
    <submittedName>
        <fullName evidence="1">Uncharacterized protein</fullName>
    </submittedName>
</protein>
<name>A0A7G7YQD0_9CORY</name>
<evidence type="ECO:0000313" key="1">
    <source>
        <dbReference type="EMBL" id="QNH96700.1"/>
    </source>
</evidence>
<dbReference type="NCBIfam" id="TIGR03816">
    <property type="entry name" value="tadE_like_DECH"/>
    <property type="match status" value="1"/>
</dbReference>
<dbReference type="EMBL" id="CP046883">
    <property type="protein sequence ID" value="QNH96700.1"/>
    <property type="molecule type" value="Genomic_DNA"/>
</dbReference>
<sequence length="99" mass="9985">MSTVFGVSCVLSVIAVAGTVAMGTELLLHEQRAEVAADIAAISAATAHAYGNGEACVVAESFVHANGAHMDDCRVDGDDVSVNVTVGIRHAHAVAGPVE</sequence>
<proteinExistence type="predicted"/>
<dbReference type="RefSeq" id="WP_186276863.1">
    <property type="nucleotide sequence ID" value="NZ_CP046883.1"/>
</dbReference>
<dbReference type="AlphaFoldDB" id="A0A7G7YQD0"/>
<gene>
    <name evidence="1" type="ORF">GP473_08610</name>
</gene>
<evidence type="ECO:0000313" key="2">
    <source>
        <dbReference type="Proteomes" id="UP000515275"/>
    </source>
</evidence>
<keyword evidence="2" id="KW-1185">Reference proteome</keyword>
<reference evidence="1 2" key="1">
    <citation type="submission" date="2019-12" db="EMBL/GenBank/DDBJ databases">
        <title>Corynebacterium sp. nov., isolated from feces of the Anser Albifrons in China.</title>
        <authorList>
            <person name="Liu Q."/>
        </authorList>
    </citation>
    <scope>NUCLEOTIDE SEQUENCE [LARGE SCALE GENOMIC DNA]</scope>
    <source>
        <strain evidence="1 2">23H37-10</strain>
    </source>
</reference>